<evidence type="ECO:0000313" key="1">
    <source>
        <dbReference type="EMBL" id="KAJ3533163.1"/>
    </source>
</evidence>
<evidence type="ECO:0000313" key="2">
    <source>
        <dbReference type="Proteomes" id="UP001148662"/>
    </source>
</evidence>
<dbReference type="EMBL" id="JANHOG010001684">
    <property type="protein sequence ID" value="KAJ3533163.1"/>
    <property type="molecule type" value="Genomic_DNA"/>
</dbReference>
<protein>
    <submittedName>
        <fullName evidence="1">Uncharacterized protein</fullName>
    </submittedName>
</protein>
<sequence>MQTVERCQLSSDNVYVLVDSIPVNSRPSSLTIANGHSPTAVQFHIYIAFLEREVADVTEYGLPSTASTE</sequence>
<reference evidence="1" key="1">
    <citation type="submission" date="2022-07" db="EMBL/GenBank/DDBJ databases">
        <title>Genome Sequence of Phlebia brevispora.</title>
        <authorList>
            <person name="Buettner E."/>
        </authorList>
    </citation>
    <scope>NUCLEOTIDE SEQUENCE</scope>
    <source>
        <strain evidence="1">MPL23</strain>
    </source>
</reference>
<accession>A0ACC1S6T3</accession>
<name>A0ACC1S6T3_9APHY</name>
<keyword evidence="2" id="KW-1185">Reference proteome</keyword>
<gene>
    <name evidence="1" type="ORF">NM688_g7320</name>
</gene>
<organism evidence="1 2">
    <name type="scientific">Phlebia brevispora</name>
    <dbReference type="NCBI Taxonomy" id="194682"/>
    <lineage>
        <taxon>Eukaryota</taxon>
        <taxon>Fungi</taxon>
        <taxon>Dikarya</taxon>
        <taxon>Basidiomycota</taxon>
        <taxon>Agaricomycotina</taxon>
        <taxon>Agaricomycetes</taxon>
        <taxon>Polyporales</taxon>
        <taxon>Meruliaceae</taxon>
        <taxon>Phlebia</taxon>
    </lineage>
</organism>
<proteinExistence type="predicted"/>
<dbReference type="Proteomes" id="UP001148662">
    <property type="component" value="Unassembled WGS sequence"/>
</dbReference>
<comment type="caution">
    <text evidence="1">The sequence shown here is derived from an EMBL/GenBank/DDBJ whole genome shotgun (WGS) entry which is preliminary data.</text>
</comment>